<name>A0A9W9ZD81_9CNID</name>
<dbReference type="EMBL" id="MU826358">
    <property type="protein sequence ID" value="KAJ7379356.1"/>
    <property type="molecule type" value="Genomic_DNA"/>
</dbReference>
<dbReference type="OrthoDB" id="6022745at2759"/>
<gene>
    <name evidence="1" type="ORF">OS493_016590</name>
</gene>
<keyword evidence="2" id="KW-1185">Reference proteome</keyword>
<organism evidence="1 2">
    <name type="scientific">Desmophyllum pertusum</name>
    <dbReference type="NCBI Taxonomy" id="174260"/>
    <lineage>
        <taxon>Eukaryota</taxon>
        <taxon>Metazoa</taxon>
        <taxon>Cnidaria</taxon>
        <taxon>Anthozoa</taxon>
        <taxon>Hexacorallia</taxon>
        <taxon>Scleractinia</taxon>
        <taxon>Caryophylliina</taxon>
        <taxon>Caryophylliidae</taxon>
        <taxon>Desmophyllum</taxon>
    </lineage>
</organism>
<reference evidence="1" key="1">
    <citation type="submission" date="2023-01" db="EMBL/GenBank/DDBJ databases">
        <title>Genome assembly of the deep-sea coral Lophelia pertusa.</title>
        <authorList>
            <person name="Herrera S."/>
            <person name="Cordes E."/>
        </authorList>
    </citation>
    <scope>NUCLEOTIDE SEQUENCE</scope>
    <source>
        <strain evidence="1">USNM1676648</strain>
        <tissue evidence="1">Polyp</tissue>
    </source>
</reference>
<dbReference type="AlphaFoldDB" id="A0A9W9ZD81"/>
<protein>
    <submittedName>
        <fullName evidence="1">Uncharacterized protein</fullName>
    </submittedName>
</protein>
<proteinExistence type="predicted"/>
<accession>A0A9W9ZD81</accession>
<comment type="caution">
    <text evidence="1">The sequence shown here is derived from an EMBL/GenBank/DDBJ whole genome shotgun (WGS) entry which is preliminary data.</text>
</comment>
<dbReference type="Proteomes" id="UP001163046">
    <property type="component" value="Unassembled WGS sequence"/>
</dbReference>
<evidence type="ECO:0000313" key="2">
    <source>
        <dbReference type="Proteomes" id="UP001163046"/>
    </source>
</evidence>
<evidence type="ECO:0000313" key="1">
    <source>
        <dbReference type="EMBL" id="KAJ7379356.1"/>
    </source>
</evidence>
<sequence length="91" mass="10035">MDASLIGNYDIKRCYKVDITFHYRITGGLTSSTIAKSKSQFSNLFQQVSGLLKFISECHGVTTSSEEIIASPPGVISVFFRVPLIFTARVV</sequence>